<proteinExistence type="predicted"/>
<protein>
    <submittedName>
        <fullName evidence="2">Uncharacterized protein</fullName>
    </submittedName>
</protein>
<evidence type="ECO:0000256" key="1">
    <source>
        <dbReference type="SAM" id="MobiDB-lite"/>
    </source>
</evidence>
<gene>
    <name evidence="2" type="ORF">BaRGS_00033799</name>
</gene>
<feature type="region of interest" description="Disordered" evidence="1">
    <location>
        <begin position="1"/>
        <end position="36"/>
    </location>
</feature>
<evidence type="ECO:0000313" key="3">
    <source>
        <dbReference type="Proteomes" id="UP001519460"/>
    </source>
</evidence>
<comment type="caution">
    <text evidence="2">The sequence shown here is derived from an EMBL/GenBank/DDBJ whole genome shotgun (WGS) entry which is preliminary data.</text>
</comment>
<reference evidence="2 3" key="1">
    <citation type="journal article" date="2023" name="Sci. Data">
        <title>Genome assembly of the Korean intertidal mud-creeper Batillaria attramentaria.</title>
        <authorList>
            <person name="Patra A.K."/>
            <person name="Ho P.T."/>
            <person name="Jun S."/>
            <person name="Lee S.J."/>
            <person name="Kim Y."/>
            <person name="Won Y.J."/>
        </authorList>
    </citation>
    <scope>NUCLEOTIDE SEQUENCE [LARGE SCALE GENOMIC DNA]</scope>
    <source>
        <strain evidence="2">Wonlab-2016</strain>
    </source>
</reference>
<name>A0ABD0JJR3_9CAEN</name>
<sequence length="108" mass="11765">MPPLSEFGRDEEGPVSPESAAEEIKQGTREPCDADPGVRRMDFLCLGPLIVYLPCRVRGQTSQSARFLPATPACTGRGRIEISGEYLEIFSGGSATLSVFFAGEWKLR</sequence>
<keyword evidence="3" id="KW-1185">Reference proteome</keyword>
<evidence type="ECO:0000313" key="2">
    <source>
        <dbReference type="EMBL" id="KAK7474988.1"/>
    </source>
</evidence>
<dbReference type="Proteomes" id="UP001519460">
    <property type="component" value="Unassembled WGS sequence"/>
</dbReference>
<dbReference type="AlphaFoldDB" id="A0ABD0JJR3"/>
<feature type="compositionally biased region" description="Basic and acidic residues" evidence="1">
    <location>
        <begin position="22"/>
        <end position="36"/>
    </location>
</feature>
<organism evidence="2 3">
    <name type="scientific">Batillaria attramentaria</name>
    <dbReference type="NCBI Taxonomy" id="370345"/>
    <lineage>
        <taxon>Eukaryota</taxon>
        <taxon>Metazoa</taxon>
        <taxon>Spiralia</taxon>
        <taxon>Lophotrochozoa</taxon>
        <taxon>Mollusca</taxon>
        <taxon>Gastropoda</taxon>
        <taxon>Caenogastropoda</taxon>
        <taxon>Sorbeoconcha</taxon>
        <taxon>Cerithioidea</taxon>
        <taxon>Batillariidae</taxon>
        <taxon>Batillaria</taxon>
    </lineage>
</organism>
<dbReference type="EMBL" id="JACVVK020000419">
    <property type="protein sequence ID" value="KAK7474988.1"/>
    <property type="molecule type" value="Genomic_DNA"/>
</dbReference>
<accession>A0ABD0JJR3</accession>